<dbReference type="InterPro" id="IPR001873">
    <property type="entry name" value="ENaC"/>
</dbReference>
<evidence type="ECO:0000256" key="9">
    <source>
        <dbReference type="ARBA" id="ARBA00023201"/>
    </source>
</evidence>
<evidence type="ECO:0000256" key="5">
    <source>
        <dbReference type="ARBA" id="ARBA00022989"/>
    </source>
</evidence>
<dbReference type="Gene3D" id="2.60.470.10">
    <property type="entry name" value="Acid-sensing ion channels like domains"/>
    <property type="match status" value="1"/>
</dbReference>
<keyword evidence="2 11" id="KW-0813">Transport</keyword>
<comment type="subcellular location">
    <subcellularLocation>
        <location evidence="1">Membrane</location>
        <topology evidence="1">Multi-pass membrane protein</topology>
    </subcellularLocation>
</comment>
<feature type="compositionally biased region" description="Basic and acidic residues" evidence="12">
    <location>
        <begin position="1"/>
        <end position="14"/>
    </location>
</feature>
<evidence type="ECO:0000256" key="8">
    <source>
        <dbReference type="ARBA" id="ARBA00023136"/>
    </source>
</evidence>
<feature type="region of interest" description="Disordered" evidence="12">
    <location>
        <begin position="539"/>
        <end position="559"/>
    </location>
</feature>
<protein>
    <submittedName>
        <fullName evidence="14">Acid-sensing ion channel 8</fullName>
    </submittedName>
</protein>
<evidence type="ECO:0000256" key="10">
    <source>
        <dbReference type="ARBA" id="ARBA00023303"/>
    </source>
</evidence>
<proteinExistence type="evidence at transcript level"/>
<evidence type="ECO:0000256" key="11">
    <source>
        <dbReference type="RuleBase" id="RU000679"/>
    </source>
</evidence>
<keyword evidence="6" id="KW-0915">Sodium</keyword>
<dbReference type="EMBL" id="MK547549">
    <property type="protein sequence ID" value="QEP99395.1"/>
    <property type="molecule type" value="mRNA"/>
</dbReference>
<organism evidence="14">
    <name type="scientific">Trichoplax adhaerens</name>
    <name type="common">Trichoplax reptans</name>
    <dbReference type="NCBI Taxonomy" id="10228"/>
    <lineage>
        <taxon>Eukaryota</taxon>
        <taxon>Metazoa</taxon>
        <taxon>Placozoa</taxon>
        <taxon>Uniplacotomia</taxon>
        <taxon>Trichoplacea</taxon>
        <taxon>Trichoplacidae</taxon>
        <taxon>Trichoplax</taxon>
    </lineage>
</organism>
<sequence length="559" mass="63531">MSQSSDHDSNKTASDESSTDAHPNSQKVPILSHQDEVDQDNPEPRNRFDLDFRWRPSIEHDENFPFSASFHGIEHIYEGRYGTRKILWILLVAATMIACFVFIFIQIAHYSAFHTTTKSTLVYEKQLAFPAVTICNYNSFRRSAVTANDLIHMAYLVKAYRLNQGVVSDFIGEKERQKLINYWKKYDATHAKKFNYQLFVERVGYHASQMIKSCHFRGLKCGPKNFSNVLTSYGNCITFNGPKLESNPKLYQKNPGAHQGLELLINIQEYEYTGSWHSDRPDIGIKFVIHERHYPPDVTSQGKAVGPGSHAYASVKYKTISNLPSPYGHCGSKKLAFYKKYTYAGCQISCKTEYVQKKCGCRAPDMPGQNVIPVCSPQKMIECVSPNLEKLRTINDKVCICPIPCHIVHFDTTISYAKIPNPQMAKDLTEKINKTAFQIETHGLVDPDIDPTLYISQNYILLNVFFDDLYYEKTVSTPVYTFTSLLGNIGGQLGLFVGASVLTLVEIIEFGFYRSRGAIRRSDWKQNLRKSISRSREVTATEEKEPLCSVENGDTQLSK</sequence>
<evidence type="ECO:0000256" key="7">
    <source>
        <dbReference type="ARBA" id="ARBA00023065"/>
    </source>
</evidence>
<evidence type="ECO:0000256" key="2">
    <source>
        <dbReference type="ARBA" id="ARBA00022448"/>
    </source>
</evidence>
<evidence type="ECO:0000256" key="12">
    <source>
        <dbReference type="SAM" id="MobiDB-lite"/>
    </source>
</evidence>
<evidence type="ECO:0000256" key="6">
    <source>
        <dbReference type="ARBA" id="ARBA00023053"/>
    </source>
</evidence>
<dbReference type="PANTHER" id="PTHR11690">
    <property type="entry name" value="AMILORIDE-SENSITIVE SODIUM CHANNEL-RELATED"/>
    <property type="match status" value="1"/>
</dbReference>
<reference evidence="14" key="1">
    <citation type="submission" date="2019-02" db="EMBL/GenBank/DDBJ databases">
        <title>Transcriptome profiling of Trichoplax adhaerens highlights a digestive epithelium and a rich complement of genes involved in fast ionotropic and slow neuromodulatory neural signalling.</title>
        <authorList>
            <person name="Elkhatib W."/>
            <person name="Wong Y.Y."/>
            <person name="Senatore A."/>
        </authorList>
    </citation>
    <scope>NUCLEOTIDE SEQUENCE</scope>
</reference>
<dbReference type="GO" id="GO:0005272">
    <property type="term" value="F:sodium channel activity"/>
    <property type="evidence" value="ECO:0007669"/>
    <property type="project" value="UniProtKB-KW"/>
</dbReference>
<keyword evidence="4 11" id="KW-0812">Transmembrane</keyword>
<keyword evidence="3 11" id="KW-0894">Sodium channel</keyword>
<dbReference type="PANTHER" id="PTHR11690:SF222">
    <property type="entry name" value="AMILORIDE-SENSITIVE SODIUM CHANNEL SUBUNIT GAMMA"/>
    <property type="match status" value="1"/>
</dbReference>
<gene>
    <name evidence="14" type="primary">ASIC8</name>
</gene>
<comment type="similarity">
    <text evidence="11">Belongs to the amiloride-sensitive sodium channel (TC 1.A.6) family.</text>
</comment>
<feature type="compositionally biased region" description="Polar residues" evidence="12">
    <location>
        <begin position="15"/>
        <end position="27"/>
    </location>
</feature>
<keyword evidence="10 11" id="KW-0407">Ion channel</keyword>
<keyword evidence="7 11" id="KW-0406">Ion transport</keyword>
<keyword evidence="9 11" id="KW-0739">Sodium transport</keyword>
<feature type="transmembrane region" description="Helical" evidence="13">
    <location>
        <begin position="86"/>
        <end position="108"/>
    </location>
</feature>
<keyword evidence="5 13" id="KW-1133">Transmembrane helix</keyword>
<keyword evidence="8 13" id="KW-0472">Membrane</keyword>
<feature type="transmembrane region" description="Helical" evidence="13">
    <location>
        <begin position="493"/>
        <end position="513"/>
    </location>
</feature>
<name>A0A5J6BV03_TRIAD</name>
<dbReference type="Gene3D" id="1.10.287.770">
    <property type="entry name" value="YojJ-like"/>
    <property type="match status" value="1"/>
</dbReference>
<evidence type="ECO:0000313" key="14">
    <source>
        <dbReference type="EMBL" id="QEP99395.1"/>
    </source>
</evidence>
<accession>A0A5J6BV03</accession>
<evidence type="ECO:0000256" key="3">
    <source>
        <dbReference type="ARBA" id="ARBA00022461"/>
    </source>
</evidence>
<feature type="region of interest" description="Disordered" evidence="12">
    <location>
        <begin position="1"/>
        <end position="45"/>
    </location>
</feature>
<dbReference type="PRINTS" id="PR01078">
    <property type="entry name" value="AMINACHANNEL"/>
</dbReference>
<evidence type="ECO:0000256" key="1">
    <source>
        <dbReference type="ARBA" id="ARBA00004141"/>
    </source>
</evidence>
<dbReference type="GO" id="GO:0016020">
    <property type="term" value="C:membrane"/>
    <property type="evidence" value="ECO:0007669"/>
    <property type="project" value="UniProtKB-SubCell"/>
</dbReference>
<evidence type="ECO:0000256" key="4">
    <source>
        <dbReference type="ARBA" id="ARBA00022692"/>
    </source>
</evidence>
<dbReference type="Pfam" id="PF00858">
    <property type="entry name" value="ASC"/>
    <property type="match status" value="1"/>
</dbReference>
<dbReference type="AlphaFoldDB" id="A0A5J6BV03"/>
<evidence type="ECO:0000256" key="13">
    <source>
        <dbReference type="SAM" id="Phobius"/>
    </source>
</evidence>